<dbReference type="AlphaFoldDB" id="A0A1X6P8J3"/>
<dbReference type="Proteomes" id="UP000218209">
    <property type="component" value="Unassembled WGS sequence"/>
</dbReference>
<proteinExistence type="predicted"/>
<evidence type="ECO:0000313" key="2">
    <source>
        <dbReference type="Proteomes" id="UP000218209"/>
    </source>
</evidence>
<dbReference type="EMBL" id="KV918847">
    <property type="protein sequence ID" value="OSX77065.1"/>
    <property type="molecule type" value="Genomic_DNA"/>
</dbReference>
<sequence>MVSTVGASSSVPTAVGAPACGEYGLPANVDTAAWAALMRPCVGHLQQIKPAGMMARVSRLADKATVTAVSVWLHCGLHYQPRPPADPVCTPPVAGSMPPVNQPEKGCCFFPLRRDESGVACWEVRVFRASPAGQLPAVAGRWVIELVHLPNRGDPLRFCAASEVDARAWHRQLRMRAAPLVLVWTRHVGVAGGGGGGGDGVGPVLGPPAAARRLLVMEALTRGARHLVATGALEGEAGVAGFVTEVTQKEASDLAAAAGPVVGVALQSVCFAARVFAAAQGVFEAAAQASADVDGLHKVCRRLLIALKDVRDDADVGSVELLHLLSRLLADVEAAAGELHHLVRSRRQRALLACSASRRGVEVGSDLGDRLSQSRRNASGLLDELVLALQRG</sequence>
<reference evidence="1 2" key="1">
    <citation type="submission" date="2017-03" db="EMBL/GenBank/DDBJ databases">
        <title>WGS assembly of Porphyra umbilicalis.</title>
        <authorList>
            <person name="Brawley S.H."/>
            <person name="Blouin N.A."/>
            <person name="Ficko-Blean E."/>
            <person name="Wheeler G.L."/>
            <person name="Lohr M."/>
            <person name="Goodson H.V."/>
            <person name="Jenkins J.W."/>
            <person name="Blaby-Haas C.E."/>
            <person name="Helliwell K.E."/>
            <person name="Chan C."/>
            <person name="Marriage T."/>
            <person name="Bhattacharya D."/>
            <person name="Klein A.S."/>
            <person name="Badis Y."/>
            <person name="Brodie J."/>
            <person name="Cao Y."/>
            <person name="Collen J."/>
            <person name="Dittami S.M."/>
            <person name="Gachon C.M."/>
            <person name="Green B.R."/>
            <person name="Karpowicz S."/>
            <person name="Kim J.W."/>
            <person name="Kudahl U."/>
            <person name="Lin S."/>
            <person name="Michel G."/>
            <person name="Mittag M."/>
            <person name="Olson B.J."/>
            <person name="Pangilinan J."/>
            <person name="Peng Y."/>
            <person name="Qiu H."/>
            <person name="Shu S."/>
            <person name="Singer J.T."/>
            <person name="Smith A.G."/>
            <person name="Sprecher B.N."/>
            <person name="Wagner V."/>
            <person name="Wang W."/>
            <person name="Wang Z.-Y."/>
            <person name="Yan J."/>
            <person name="Yarish C."/>
            <person name="Zoeuner-Riek S."/>
            <person name="Zhuang Y."/>
            <person name="Zou Y."/>
            <person name="Lindquist E.A."/>
            <person name="Grimwood J."/>
            <person name="Barry K."/>
            <person name="Rokhsar D.S."/>
            <person name="Schmutz J."/>
            <person name="Stiller J.W."/>
            <person name="Grossman A.R."/>
            <person name="Prochnik S.E."/>
        </authorList>
    </citation>
    <scope>NUCLEOTIDE SEQUENCE [LARGE SCALE GENOMIC DNA]</scope>
    <source>
        <strain evidence="1">4086291</strain>
    </source>
</reference>
<protein>
    <recommendedName>
        <fullName evidence="3">PH domain-containing protein</fullName>
    </recommendedName>
</protein>
<accession>A0A1X6P8J3</accession>
<name>A0A1X6P8J3_PORUM</name>
<evidence type="ECO:0008006" key="3">
    <source>
        <dbReference type="Google" id="ProtNLM"/>
    </source>
</evidence>
<gene>
    <name evidence="1" type="ORF">BU14_0164s0026</name>
</gene>
<evidence type="ECO:0000313" key="1">
    <source>
        <dbReference type="EMBL" id="OSX77065.1"/>
    </source>
</evidence>
<keyword evidence="2" id="KW-1185">Reference proteome</keyword>
<organism evidence="1 2">
    <name type="scientific">Porphyra umbilicalis</name>
    <name type="common">Purple laver</name>
    <name type="synonym">Red alga</name>
    <dbReference type="NCBI Taxonomy" id="2786"/>
    <lineage>
        <taxon>Eukaryota</taxon>
        <taxon>Rhodophyta</taxon>
        <taxon>Bangiophyceae</taxon>
        <taxon>Bangiales</taxon>
        <taxon>Bangiaceae</taxon>
        <taxon>Porphyra</taxon>
    </lineage>
</organism>